<dbReference type="EMBL" id="JAOVZQ010000001">
    <property type="protein sequence ID" value="MCY0094154.1"/>
    <property type="molecule type" value="Genomic_DNA"/>
</dbReference>
<evidence type="ECO:0000313" key="3">
    <source>
        <dbReference type="Proteomes" id="UP001081283"/>
    </source>
</evidence>
<organism evidence="2 3">
    <name type="scientific">Hoeflea ulvae</name>
    <dbReference type="NCBI Taxonomy" id="2983764"/>
    <lineage>
        <taxon>Bacteria</taxon>
        <taxon>Pseudomonadati</taxon>
        <taxon>Pseudomonadota</taxon>
        <taxon>Alphaproteobacteria</taxon>
        <taxon>Hyphomicrobiales</taxon>
        <taxon>Rhizobiaceae</taxon>
        <taxon>Hoeflea</taxon>
    </lineage>
</organism>
<name>A0ABT3YEC8_9HYPH</name>
<reference evidence="2" key="1">
    <citation type="submission" date="2022-10" db="EMBL/GenBank/DDBJ databases">
        <title>Hoeflea sp. J2-29, isolated from marine algae.</title>
        <authorList>
            <person name="Kristyanto S."/>
            <person name="Kim J.M."/>
            <person name="Jeon C.O."/>
        </authorList>
    </citation>
    <scope>NUCLEOTIDE SEQUENCE</scope>
    <source>
        <strain evidence="2">J2-29</strain>
    </source>
</reference>
<comment type="caution">
    <text evidence="2">The sequence shown here is derived from an EMBL/GenBank/DDBJ whole genome shotgun (WGS) entry which is preliminary data.</text>
</comment>
<dbReference type="InterPro" id="IPR032635">
    <property type="entry name" value="Anti_2"/>
</dbReference>
<protein>
    <submittedName>
        <fullName evidence="2">RT0821/Lpp0805 family surface protein</fullName>
    </submittedName>
</protein>
<accession>A0ABT3YEC8</accession>
<dbReference type="Pfam" id="PF16998">
    <property type="entry name" value="17kDa_Anti_2"/>
    <property type="match status" value="1"/>
</dbReference>
<evidence type="ECO:0000313" key="2">
    <source>
        <dbReference type="EMBL" id="MCY0094154.1"/>
    </source>
</evidence>
<feature type="domain" description="Surface antigen" evidence="1">
    <location>
        <begin position="50"/>
        <end position="149"/>
    </location>
</feature>
<keyword evidence="3" id="KW-1185">Reference proteome</keyword>
<gene>
    <name evidence="2" type="ORF">OEG82_08980</name>
</gene>
<dbReference type="RefSeq" id="WP_267612098.1">
    <property type="nucleotide sequence ID" value="NZ_JAOVZQ010000001.1"/>
</dbReference>
<sequence length="152" mass="16264">MTPDLTEADRREKGHTARRALLALALPFCLALTGCMSSGSSAVSALSVDQMTTAAITPLSADSEIMSDEMVIRDLVGGLEQGRMHDPLPWSNALTGSAGVMSRIETVSDGTRACREFETTRHGFDGVALYDGRVCRRPDGGWDLISFERAGS</sequence>
<dbReference type="Proteomes" id="UP001081283">
    <property type="component" value="Unassembled WGS sequence"/>
</dbReference>
<proteinExistence type="predicted"/>
<evidence type="ECO:0000259" key="1">
    <source>
        <dbReference type="Pfam" id="PF16998"/>
    </source>
</evidence>